<accession>A0AAD5WQF8</accession>
<dbReference type="PANTHER" id="PTHR12560">
    <property type="entry name" value="LONGEVITY ASSURANCE FACTOR 1 LAG1"/>
    <property type="match status" value="1"/>
</dbReference>
<dbReference type="Proteomes" id="UP001201980">
    <property type="component" value="Unassembled WGS sequence"/>
</dbReference>
<dbReference type="EMBL" id="JAKWBI020000379">
    <property type="protein sequence ID" value="KAJ2895725.1"/>
    <property type="molecule type" value="Genomic_DNA"/>
</dbReference>
<sequence>MIHQDSTALGMVTERHSTPNGGRASPKRLRIKTDQGSNGSMNGPLYMQTPKTVLVRRLKRKDEGAWKQISRWFVENQVSFSLNLISLLFLTHASIPKARDHTVKFFSLSYYNPENGKYGTGFDDFYLIAFCIVLFTGLRAGCMEYVLAPYAKWRGLSRRKDVTRFSEQAWLVIYDSTFWSLGMYIYAMSPYFLDMKELWTNWPAREIGGLMKAYMLLQWSFWIQQVIVINIEDRRKDFIQMLTHHFITICLICASYCYHHTRVGNLILVIMDVVDILLPLAKCLKYLGHSVLCDYAFGTFMVTWFFTRHIIYNLVVYSVYRDTPVIIGSVCYMGRNENLRLVDTPDSPLIYLEPFHNTLGIVCYNQFVNWCFLSALISLQILTIGWFVLIVKVAIKVVKGNGAEDNRSDDEGEGQEDFQYEEAEPLEEEVGVEAIDLQAWERRLGVKRQAASTGVTLPSHSDRKELLGRIGCEKQVD</sequence>
<comment type="similarity">
    <text evidence="2">Belongs to the sphingosine N-acyltransferase family.</text>
</comment>
<dbReference type="GO" id="GO:0046513">
    <property type="term" value="P:ceramide biosynthetic process"/>
    <property type="evidence" value="ECO:0007669"/>
    <property type="project" value="InterPro"/>
</dbReference>
<feature type="transmembrane region" description="Helical" evidence="8">
    <location>
        <begin position="78"/>
        <end position="95"/>
    </location>
</feature>
<dbReference type="InterPro" id="IPR006634">
    <property type="entry name" value="TLC-dom"/>
</dbReference>
<feature type="transmembrane region" description="Helical" evidence="8">
    <location>
        <begin position="263"/>
        <end position="280"/>
    </location>
</feature>
<name>A0AAD5WQF8_9PEZI</name>
<feature type="transmembrane region" description="Helical" evidence="8">
    <location>
        <begin position="238"/>
        <end position="257"/>
    </location>
</feature>
<dbReference type="PANTHER" id="PTHR12560:SF0">
    <property type="entry name" value="LD18904P"/>
    <property type="match status" value="1"/>
</dbReference>
<feature type="domain" description="TLC" evidence="9">
    <location>
        <begin position="163"/>
        <end position="399"/>
    </location>
</feature>
<protein>
    <recommendedName>
        <fullName evidence="9">TLC domain-containing protein</fullName>
    </recommendedName>
</protein>
<proteinExistence type="inferred from homology"/>
<evidence type="ECO:0000259" key="9">
    <source>
        <dbReference type="PROSITE" id="PS50922"/>
    </source>
</evidence>
<feature type="region of interest" description="Disordered" evidence="7">
    <location>
        <begin position="1"/>
        <end position="42"/>
    </location>
</feature>
<feature type="transmembrane region" description="Helical" evidence="8">
    <location>
        <begin position="292"/>
        <end position="311"/>
    </location>
</feature>
<feature type="region of interest" description="Disordered" evidence="7">
    <location>
        <begin position="403"/>
        <end position="427"/>
    </location>
</feature>
<feature type="transmembrane region" description="Helical" evidence="8">
    <location>
        <begin position="125"/>
        <end position="148"/>
    </location>
</feature>
<comment type="subcellular location">
    <subcellularLocation>
        <location evidence="1">Membrane</location>
        <topology evidence="1">Multi-pass membrane protein</topology>
    </subcellularLocation>
</comment>
<comment type="caution">
    <text evidence="10">The sequence shown here is derived from an EMBL/GenBank/DDBJ whole genome shotgun (WGS) entry which is preliminary data.</text>
</comment>
<dbReference type="Pfam" id="PF03798">
    <property type="entry name" value="TRAM_LAG1_CLN8"/>
    <property type="match status" value="1"/>
</dbReference>
<evidence type="ECO:0000256" key="3">
    <source>
        <dbReference type="ARBA" id="ARBA00022692"/>
    </source>
</evidence>
<evidence type="ECO:0000256" key="1">
    <source>
        <dbReference type="ARBA" id="ARBA00004141"/>
    </source>
</evidence>
<dbReference type="PROSITE" id="PS50922">
    <property type="entry name" value="TLC"/>
    <property type="match status" value="1"/>
</dbReference>
<feature type="transmembrane region" description="Helical" evidence="8">
    <location>
        <begin position="367"/>
        <end position="391"/>
    </location>
</feature>
<dbReference type="GO" id="GO:0050291">
    <property type="term" value="F:sphingosine N-acyltransferase activity"/>
    <property type="evidence" value="ECO:0007669"/>
    <property type="project" value="InterPro"/>
</dbReference>
<evidence type="ECO:0000313" key="11">
    <source>
        <dbReference type="Proteomes" id="UP001201980"/>
    </source>
</evidence>
<dbReference type="InterPro" id="IPR016439">
    <property type="entry name" value="Lag1/Lac1-like"/>
</dbReference>
<dbReference type="SMART" id="SM00724">
    <property type="entry name" value="TLC"/>
    <property type="match status" value="1"/>
</dbReference>
<keyword evidence="11" id="KW-1185">Reference proteome</keyword>
<evidence type="ECO:0000256" key="7">
    <source>
        <dbReference type="SAM" id="MobiDB-lite"/>
    </source>
</evidence>
<gene>
    <name evidence="10" type="ORF">MKZ38_006197</name>
</gene>
<dbReference type="AlphaFoldDB" id="A0AAD5WQF8"/>
<organism evidence="10 11">
    <name type="scientific">Zalerion maritima</name>
    <dbReference type="NCBI Taxonomy" id="339359"/>
    <lineage>
        <taxon>Eukaryota</taxon>
        <taxon>Fungi</taxon>
        <taxon>Dikarya</taxon>
        <taxon>Ascomycota</taxon>
        <taxon>Pezizomycotina</taxon>
        <taxon>Sordariomycetes</taxon>
        <taxon>Lulworthiomycetidae</taxon>
        <taxon>Lulworthiales</taxon>
        <taxon>Lulworthiaceae</taxon>
        <taxon>Zalerion</taxon>
    </lineage>
</organism>
<evidence type="ECO:0000256" key="6">
    <source>
        <dbReference type="PROSITE-ProRule" id="PRU00205"/>
    </source>
</evidence>
<keyword evidence="5 6" id="KW-0472">Membrane</keyword>
<keyword evidence="3 6" id="KW-0812">Transmembrane</keyword>
<keyword evidence="4 8" id="KW-1133">Transmembrane helix</keyword>
<evidence type="ECO:0000256" key="4">
    <source>
        <dbReference type="ARBA" id="ARBA00022989"/>
    </source>
</evidence>
<evidence type="ECO:0000256" key="5">
    <source>
        <dbReference type="ARBA" id="ARBA00023136"/>
    </source>
</evidence>
<evidence type="ECO:0000313" key="10">
    <source>
        <dbReference type="EMBL" id="KAJ2895725.1"/>
    </source>
</evidence>
<evidence type="ECO:0000256" key="8">
    <source>
        <dbReference type="SAM" id="Phobius"/>
    </source>
</evidence>
<feature type="compositionally biased region" description="Acidic residues" evidence="7">
    <location>
        <begin position="407"/>
        <end position="427"/>
    </location>
</feature>
<reference evidence="10" key="1">
    <citation type="submission" date="2022-07" db="EMBL/GenBank/DDBJ databases">
        <title>Draft genome sequence of Zalerion maritima ATCC 34329, a (micro)plastics degrading marine fungus.</title>
        <authorList>
            <person name="Paco A."/>
            <person name="Goncalves M.F.M."/>
            <person name="Rocha-Santos T.A.P."/>
            <person name="Alves A."/>
        </authorList>
    </citation>
    <scope>NUCLEOTIDE SEQUENCE</scope>
    <source>
        <strain evidence="10">ATCC 34329</strain>
    </source>
</reference>
<dbReference type="GO" id="GO:0016020">
    <property type="term" value="C:membrane"/>
    <property type="evidence" value="ECO:0007669"/>
    <property type="project" value="UniProtKB-SubCell"/>
</dbReference>
<evidence type="ECO:0000256" key="2">
    <source>
        <dbReference type="ARBA" id="ARBA00009808"/>
    </source>
</evidence>
<feature type="transmembrane region" description="Helical" evidence="8">
    <location>
        <begin position="169"/>
        <end position="193"/>
    </location>
</feature>